<gene>
    <name evidence="1" type="ORF">HPB49_013020</name>
</gene>
<dbReference type="Proteomes" id="UP000821865">
    <property type="component" value="Chromosome 11"/>
</dbReference>
<keyword evidence="2" id="KW-1185">Reference proteome</keyword>
<name>A0ACB8DJ22_DERSI</name>
<proteinExistence type="predicted"/>
<sequence>MSRASVEWKTPYVLYSAAWLFFVLFLQGLVLGNKISILTLRATFTKALVVTVRLFALANALVNIYCITIRANGLLEFLRKAALFETLSGFPPPSHRAVASRRRWFFMFQKVAKLAVTLAAFAVLLTALFGPSSLASVRYRWNVVIKILSAFADVVFIFYESVMYLVLSCTTEVLVHYMKAQLQAFENCQQCFRAAPCKADLAVEVEAIRDNLSSIRELRACLNDMWNPAILTSSMCLLWSQCISLYCLFVDRAARLDVWLGFFYSWYCSLRFLELAVISHDLRMEAQNIKDATKNVTMAGATSTYLRQVRYLHDTIDPAGMCLTGASFFRLDRPLLVSIAAAVITYTVIVVQTNEQLVGDLAANLTMAVV</sequence>
<evidence type="ECO:0000313" key="1">
    <source>
        <dbReference type="EMBL" id="KAH7970646.1"/>
    </source>
</evidence>
<dbReference type="EMBL" id="CM023480">
    <property type="protein sequence ID" value="KAH7970646.1"/>
    <property type="molecule type" value="Genomic_DNA"/>
</dbReference>
<accession>A0ACB8DJ22</accession>
<evidence type="ECO:0000313" key="2">
    <source>
        <dbReference type="Proteomes" id="UP000821865"/>
    </source>
</evidence>
<organism evidence="1 2">
    <name type="scientific">Dermacentor silvarum</name>
    <name type="common">Tick</name>
    <dbReference type="NCBI Taxonomy" id="543639"/>
    <lineage>
        <taxon>Eukaryota</taxon>
        <taxon>Metazoa</taxon>
        <taxon>Ecdysozoa</taxon>
        <taxon>Arthropoda</taxon>
        <taxon>Chelicerata</taxon>
        <taxon>Arachnida</taxon>
        <taxon>Acari</taxon>
        <taxon>Parasitiformes</taxon>
        <taxon>Ixodida</taxon>
        <taxon>Ixodoidea</taxon>
        <taxon>Ixodidae</taxon>
        <taxon>Rhipicephalinae</taxon>
        <taxon>Dermacentor</taxon>
    </lineage>
</organism>
<reference evidence="1" key="1">
    <citation type="submission" date="2020-05" db="EMBL/GenBank/DDBJ databases">
        <title>Large-scale comparative analyses of tick genomes elucidate their genetic diversity and vector capacities.</title>
        <authorList>
            <person name="Jia N."/>
            <person name="Wang J."/>
            <person name="Shi W."/>
            <person name="Du L."/>
            <person name="Sun Y."/>
            <person name="Zhan W."/>
            <person name="Jiang J."/>
            <person name="Wang Q."/>
            <person name="Zhang B."/>
            <person name="Ji P."/>
            <person name="Sakyi L.B."/>
            <person name="Cui X."/>
            <person name="Yuan T."/>
            <person name="Jiang B."/>
            <person name="Yang W."/>
            <person name="Lam T.T.-Y."/>
            <person name="Chang Q."/>
            <person name="Ding S."/>
            <person name="Wang X."/>
            <person name="Zhu J."/>
            <person name="Ruan X."/>
            <person name="Zhao L."/>
            <person name="Wei J."/>
            <person name="Que T."/>
            <person name="Du C."/>
            <person name="Cheng J."/>
            <person name="Dai P."/>
            <person name="Han X."/>
            <person name="Huang E."/>
            <person name="Gao Y."/>
            <person name="Liu J."/>
            <person name="Shao H."/>
            <person name="Ye R."/>
            <person name="Li L."/>
            <person name="Wei W."/>
            <person name="Wang X."/>
            <person name="Wang C."/>
            <person name="Yang T."/>
            <person name="Huo Q."/>
            <person name="Li W."/>
            <person name="Guo W."/>
            <person name="Chen H."/>
            <person name="Zhou L."/>
            <person name="Ni X."/>
            <person name="Tian J."/>
            <person name="Zhou Y."/>
            <person name="Sheng Y."/>
            <person name="Liu T."/>
            <person name="Pan Y."/>
            <person name="Xia L."/>
            <person name="Li J."/>
            <person name="Zhao F."/>
            <person name="Cao W."/>
        </authorList>
    </citation>
    <scope>NUCLEOTIDE SEQUENCE</scope>
    <source>
        <strain evidence="1">Dsil-2018</strain>
    </source>
</reference>
<comment type="caution">
    <text evidence="1">The sequence shown here is derived from an EMBL/GenBank/DDBJ whole genome shotgun (WGS) entry which is preliminary data.</text>
</comment>
<protein>
    <submittedName>
        <fullName evidence="1">Uncharacterized protein</fullName>
    </submittedName>
</protein>